<dbReference type="AlphaFoldDB" id="A0AAV5AKF2"/>
<dbReference type="SUPFAM" id="SSF53474">
    <property type="entry name" value="alpha/beta-Hydrolases"/>
    <property type="match status" value="1"/>
</dbReference>
<accession>A0AAV5AKF2</accession>
<keyword evidence="4" id="KW-1185">Reference proteome</keyword>
<evidence type="ECO:0000313" key="3">
    <source>
        <dbReference type="EMBL" id="GJJ14212.1"/>
    </source>
</evidence>
<dbReference type="Gene3D" id="3.40.50.1820">
    <property type="entry name" value="alpha/beta hydrolase"/>
    <property type="match status" value="1"/>
</dbReference>
<feature type="signal peptide" evidence="1">
    <location>
        <begin position="1"/>
        <end position="17"/>
    </location>
</feature>
<dbReference type="InterPro" id="IPR002921">
    <property type="entry name" value="Fungal_lipase-type"/>
</dbReference>
<comment type="caution">
    <text evidence="3">The sequence shown here is derived from an EMBL/GenBank/DDBJ whole genome shotgun (WGS) entry which is preliminary data.</text>
</comment>
<dbReference type="PANTHER" id="PTHR45908">
    <property type="entry name" value="PROTEIN CBG11750-RELATED"/>
    <property type="match status" value="1"/>
</dbReference>
<dbReference type="GO" id="GO:0006629">
    <property type="term" value="P:lipid metabolic process"/>
    <property type="evidence" value="ECO:0007669"/>
    <property type="project" value="InterPro"/>
</dbReference>
<dbReference type="Proteomes" id="UP001050691">
    <property type="component" value="Unassembled WGS sequence"/>
</dbReference>
<evidence type="ECO:0000313" key="4">
    <source>
        <dbReference type="Proteomes" id="UP001050691"/>
    </source>
</evidence>
<dbReference type="Pfam" id="PF01764">
    <property type="entry name" value="Lipase_3"/>
    <property type="match status" value="1"/>
</dbReference>
<evidence type="ECO:0000256" key="1">
    <source>
        <dbReference type="SAM" id="SignalP"/>
    </source>
</evidence>
<reference evidence="3" key="1">
    <citation type="submission" date="2021-10" db="EMBL/GenBank/DDBJ databases">
        <title>De novo Genome Assembly of Clathrus columnatus (Basidiomycota, Fungi) Using Illumina and Nanopore Sequence Data.</title>
        <authorList>
            <person name="Ogiso-Tanaka E."/>
            <person name="Itagaki H."/>
            <person name="Hosoya T."/>
            <person name="Hosaka K."/>
        </authorList>
    </citation>
    <scope>NUCLEOTIDE SEQUENCE</scope>
    <source>
        <strain evidence="3">MO-923</strain>
    </source>
</reference>
<organism evidence="3 4">
    <name type="scientific">Clathrus columnatus</name>
    <dbReference type="NCBI Taxonomy" id="1419009"/>
    <lineage>
        <taxon>Eukaryota</taxon>
        <taxon>Fungi</taxon>
        <taxon>Dikarya</taxon>
        <taxon>Basidiomycota</taxon>
        <taxon>Agaricomycotina</taxon>
        <taxon>Agaricomycetes</taxon>
        <taxon>Phallomycetidae</taxon>
        <taxon>Phallales</taxon>
        <taxon>Clathraceae</taxon>
        <taxon>Clathrus</taxon>
    </lineage>
</organism>
<name>A0AAV5AKF2_9AGAM</name>
<dbReference type="EMBL" id="BPWL01000009">
    <property type="protein sequence ID" value="GJJ14212.1"/>
    <property type="molecule type" value="Genomic_DNA"/>
</dbReference>
<sequence>MFARSLFLLTSALLVLALPAEKWGISQDLFDSLDMFMKYASSAYSSACPSPLGNTLVTTFNNDLTNTQAFLARDDTNKLLVLALRGSEQLEDFIVDASIALVPFDSPGVTAPGASVITSVQDQLSGAAAGYSLVTTGHSLGGALSSISAVSLKFNFPDVPIQMYTYGQPRTGNPAYATLVNGMFGTNAFRSVHTTDGAPTIIPQFLGYRHHAFEYWQNPDPASADTIKMCDASGEDPTCSDSIRMFIDL</sequence>
<feature type="chain" id="PRO_5043585167" description="Fungal lipase-type domain-containing protein" evidence="1">
    <location>
        <begin position="18"/>
        <end position="249"/>
    </location>
</feature>
<feature type="domain" description="Fungal lipase-type" evidence="2">
    <location>
        <begin position="81"/>
        <end position="204"/>
    </location>
</feature>
<proteinExistence type="predicted"/>
<evidence type="ECO:0000259" key="2">
    <source>
        <dbReference type="Pfam" id="PF01764"/>
    </source>
</evidence>
<dbReference type="InterPro" id="IPR029058">
    <property type="entry name" value="AB_hydrolase_fold"/>
</dbReference>
<dbReference type="CDD" id="cd00519">
    <property type="entry name" value="Lipase_3"/>
    <property type="match status" value="1"/>
</dbReference>
<protein>
    <recommendedName>
        <fullName evidence="2">Fungal lipase-type domain-containing protein</fullName>
    </recommendedName>
</protein>
<gene>
    <name evidence="3" type="ORF">Clacol_008474</name>
</gene>
<keyword evidence="1" id="KW-0732">Signal</keyword>